<keyword evidence="1 4" id="KW-0808">Transferase</keyword>
<evidence type="ECO:0000259" key="3">
    <source>
        <dbReference type="PROSITE" id="PS51186"/>
    </source>
</evidence>
<protein>
    <submittedName>
        <fullName evidence="4">GNAT family N-acetyltransferase</fullName>
    </submittedName>
</protein>
<dbReference type="Proteomes" id="UP000325957">
    <property type="component" value="Unassembled WGS sequence"/>
</dbReference>
<name>A0A5J5KUR7_9MICC</name>
<comment type="caution">
    <text evidence="4">The sequence shown here is derived from an EMBL/GenBank/DDBJ whole genome shotgun (WGS) entry which is preliminary data.</text>
</comment>
<evidence type="ECO:0000256" key="1">
    <source>
        <dbReference type="ARBA" id="ARBA00022679"/>
    </source>
</evidence>
<dbReference type="Gene3D" id="3.40.630.30">
    <property type="match status" value="1"/>
</dbReference>
<dbReference type="InterPro" id="IPR000182">
    <property type="entry name" value="GNAT_dom"/>
</dbReference>
<gene>
    <name evidence="4" type="ORF">FCK90_12295</name>
</gene>
<feature type="domain" description="N-acetyltransferase" evidence="3">
    <location>
        <begin position="3"/>
        <end position="186"/>
    </location>
</feature>
<evidence type="ECO:0000256" key="2">
    <source>
        <dbReference type="ARBA" id="ARBA00023315"/>
    </source>
</evidence>
<evidence type="ECO:0000313" key="5">
    <source>
        <dbReference type="Proteomes" id="UP000325957"/>
    </source>
</evidence>
<dbReference type="Pfam" id="PF00583">
    <property type="entry name" value="Acetyltransf_1"/>
    <property type="match status" value="1"/>
</dbReference>
<dbReference type="InterPro" id="IPR050832">
    <property type="entry name" value="Bact_Acetyltransf"/>
</dbReference>
<dbReference type="PROSITE" id="PS51186">
    <property type="entry name" value="GNAT"/>
    <property type="match status" value="1"/>
</dbReference>
<keyword evidence="2" id="KW-0012">Acyltransferase</keyword>
<dbReference type="PANTHER" id="PTHR43877">
    <property type="entry name" value="AMINOALKYLPHOSPHONATE N-ACETYLTRANSFERASE-RELATED-RELATED"/>
    <property type="match status" value="1"/>
</dbReference>
<dbReference type="AlphaFoldDB" id="A0A5J5KUR7"/>
<dbReference type="GO" id="GO:0016747">
    <property type="term" value="F:acyltransferase activity, transferring groups other than amino-acyl groups"/>
    <property type="evidence" value="ECO:0007669"/>
    <property type="project" value="InterPro"/>
</dbReference>
<proteinExistence type="predicted"/>
<organism evidence="4 5">
    <name type="scientific">Kocuria coralli</name>
    <dbReference type="NCBI Taxonomy" id="1461025"/>
    <lineage>
        <taxon>Bacteria</taxon>
        <taxon>Bacillati</taxon>
        <taxon>Actinomycetota</taxon>
        <taxon>Actinomycetes</taxon>
        <taxon>Micrococcales</taxon>
        <taxon>Micrococcaceae</taxon>
        <taxon>Kocuria</taxon>
    </lineage>
</organism>
<reference evidence="4 5" key="1">
    <citation type="submission" date="2019-05" db="EMBL/GenBank/DDBJ databases">
        <title>Kocuria coralli sp. nov., a novel actinobacterium isolated from coral reef seawater.</title>
        <authorList>
            <person name="Li J."/>
        </authorList>
    </citation>
    <scope>NUCLEOTIDE SEQUENCE [LARGE SCALE GENOMIC DNA]</scope>
    <source>
        <strain evidence="4 5">SCSIO 13007</strain>
    </source>
</reference>
<dbReference type="SUPFAM" id="SSF55729">
    <property type="entry name" value="Acyl-CoA N-acyltransferases (Nat)"/>
    <property type="match status" value="1"/>
</dbReference>
<dbReference type="InterPro" id="IPR016181">
    <property type="entry name" value="Acyl_CoA_acyltransferase"/>
</dbReference>
<dbReference type="OrthoDB" id="143110at2"/>
<keyword evidence="5" id="KW-1185">Reference proteome</keyword>
<dbReference type="CDD" id="cd04301">
    <property type="entry name" value="NAT_SF"/>
    <property type="match status" value="1"/>
</dbReference>
<accession>A0A5J5KUR7</accession>
<evidence type="ECO:0000313" key="4">
    <source>
        <dbReference type="EMBL" id="KAA9393457.1"/>
    </source>
</evidence>
<dbReference type="EMBL" id="SZWF01000019">
    <property type="protein sequence ID" value="KAA9393457.1"/>
    <property type="molecule type" value="Genomic_DNA"/>
</dbReference>
<sequence length="186" mass="20015">MPYEIVPAVPGDGPSLHALAAVTFHDACPPGTDRAVSDAHVARELSAERFESWLADPRYHLLVLLASPVEQGKASPAGYAMLVQDEPIRGTVPAKQAVAGHRGATWFLSKLYVHPDHRGTGAASRLLEASKHLAAESGATRLWLTVNQLNARANAFYERSGLGIVGTATFPMGNMVHDDFVRLTRL</sequence>